<organism evidence="5 6">
    <name type="scientific">Meloidogyne enterolobii</name>
    <name type="common">Root-knot nematode worm</name>
    <name type="synonym">Meloidogyne mayaguensis</name>
    <dbReference type="NCBI Taxonomy" id="390850"/>
    <lineage>
        <taxon>Eukaryota</taxon>
        <taxon>Metazoa</taxon>
        <taxon>Ecdysozoa</taxon>
        <taxon>Nematoda</taxon>
        <taxon>Chromadorea</taxon>
        <taxon>Rhabditida</taxon>
        <taxon>Tylenchina</taxon>
        <taxon>Tylenchomorpha</taxon>
        <taxon>Tylenchoidea</taxon>
        <taxon>Meloidogynidae</taxon>
        <taxon>Meloidogyninae</taxon>
        <taxon>Meloidogyne</taxon>
    </lineage>
</organism>
<evidence type="ECO:0000256" key="1">
    <source>
        <dbReference type="ARBA" id="ARBA00004123"/>
    </source>
</evidence>
<dbReference type="InterPro" id="IPR006600">
    <property type="entry name" value="HTH_CenpB_DNA-bd_dom"/>
</dbReference>
<dbReference type="GO" id="GO:0005634">
    <property type="term" value="C:nucleus"/>
    <property type="evidence" value="ECO:0007669"/>
    <property type="project" value="UniProtKB-SubCell"/>
</dbReference>
<gene>
    <name evidence="5" type="ORF">MENT_LOCUS30317</name>
    <name evidence="4" type="ORF">MENT_LOCUS530</name>
</gene>
<proteinExistence type="predicted"/>
<dbReference type="Proteomes" id="UP000580250">
    <property type="component" value="Unassembled WGS sequence"/>
</dbReference>
<dbReference type="PANTHER" id="PTHR19303:SF74">
    <property type="entry name" value="POGO TRANSPOSABLE ELEMENT WITH KRAB DOMAIN"/>
    <property type="match status" value="1"/>
</dbReference>
<dbReference type="PROSITE" id="PS51253">
    <property type="entry name" value="HTH_CENPB"/>
    <property type="match status" value="1"/>
</dbReference>
<evidence type="ECO:0000313" key="4">
    <source>
        <dbReference type="EMBL" id="CAD2123610.1"/>
    </source>
</evidence>
<evidence type="ECO:0000313" key="6">
    <source>
        <dbReference type="Proteomes" id="UP000580250"/>
    </source>
</evidence>
<sequence>MKIIFNSYLLRIFYFSEMTDSDVDVLNISDSDNEPVPSKPKKCRRSYSLKLKLDAIEFSKYNSIHSASRKFGVLRGSLQNWIKQEKELSTLYEATSNSNSKKRLSGAGRHLLNKNLDEKLIEWIRCRRQEKQRVSRRLIQQQALKFFEKSEDGDDEENAEFKASLGWLEKFLRRHNLSNRRPTTACQKPPIQYEKTIVQFLMYVQQLRMNKHFGNRIYGCDETSVWLDTGGNSVEKRGAKEVSVLSTGHEKMRLTVLLTARADGYKCKPFVLLPRKRPVVAVTEKFKNKLILCWSGRTWMDDSLTELYLNKVFGNFLFGNRLLVWDSFRSHISHATKTVLTKLKIDTAVIPGGTTKFLQMADVCWNAPFKAKIRQSYEDWMLHGEKETTSKGNVKAPPMLVYLSWIAEAWENLSEEMIANSFKICGISNNVDGSEDDKIHVFKPTGPIPSGAELMRKERQENEFNELTELFEEVDLMQDEENGILSDNSLEL</sequence>
<dbReference type="EMBL" id="CAJEWN010000002">
    <property type="protein sequence ID" value="CAD2123610.1"/>
    <property type="molecule type" value="Genomic_DNA"/>
</dbReference>
<dbReference type="GO" id="GO:0003677">
    <property type="term" value="F:DNA binding"/>
    <property type="evidence" value="ECO:0007669"/>
    <property type="project" value="UniProtKB-KW"/>
</dbReference>
<name>A0A6V7VU83_MELEN</name>
<dbReference type="Pfam" id="PF03221">
    <property type="entry name" value="HTH_Tnp_Tc5"/>
    <property type="match status" value="1"/>
</dbReference>
<dbReference type="InterPro" id="IPR050863">
    <property type="entry name" value="CenT-Element_Derived"/>
</dbReference>
<evidence type="ECO:0000259" key="3">
    <source>
        <dbReference type="PROSITE" id="PS51253"/>
    </source>
</evidence>
<dbReference type="Pfam" id="PF03184">
    <property type="entry name" value="DDE_1"/>
    <property type="match status" value="1"/>
</dbReference>
<dbReference type="EMBL" id="CAJEWN010000318">
    <property type="protein sequence ID" value="CAD2178379.1"/>
    <property type="molecule type" value="Genomic_DNA"/>
</dbReference>
<feature type="domain" description="HTH CENPB-type" evidence="3">
    <location>
        <begin position="104"/>
        <end position="181"/>
    </location>
</feature>
<reference evidence="5 6" key="1">
    <citation type="submission" date="2020-08" db="EMBL/GenBank/DDBJ databases">
        <authorList>
            <person name="Koutsovoulos G."/>
            <person name="Danchin GJ E."/>
        </authorList>
    </citation>
    <scope>NUCLEOTIDE SEQUENCE [LARGE SCALE GENOMIC DNA]</scope>
</reference>
<dbReference type="Gene3D" id="1.10.10.60">
    <property type="entry name" value="Homeodomain-like"/>
    <property type="match status" value="2"/>
</dbReference>
<dbReference type="PANTHER" id="PTHR19303">
    <property type="entry name" value="TRANSPOSON"/>
    <property type="match status" value="1"/>
</dbReference>
<evidence type="ECO:0000256" key="2">
    <source>
        <dbReference type="ARBA" id="ARBA00023125"/>
    </source>
</evidence>
<dbReference type="AlphaFoldDB" id="A0A6V7VU83"/>
<dbReference type="SMART" id="SM00674">
    <property type="entry name" value="CENPB"/>
    <property type="match status" value="1"/>
</dbReference>
<evidence type="ECO:0000313" key="5">
    <source>
        <dbReference type="EMBL" id="CAD2178379.1"/>
    </source>
</evidence>
<comment type="subcellular location">
    <subcellularLocation>
        <location evidence="1">Nucleus</location>
    </subcellularLocation>
</comment>
<dbReference type="OrthoDB" id="5859790at2759"/>
<dbReference type="InterPro" id="IPR004875">
    <property type="entry name" value="DDE_SF_endonuclease_dom"/>
</dbReference>
<protein>
    <recommendedName>
        <fullName evidence="3">HTH CENPB-type domain-containing protein</fullName>
    </recommendedName>
</protein>
<keyword evidence="2" id="KW-0238">DNA-binding</keyword>
<dbReference type="InterPro" id="IPR009057">
    <property type="entry name" value="Homeodomain-like_sf"/>
</dbReference>
<comment type="caution">
    <text evidence="5">The sequence shown here is derived from an EMBL/GenBank/DDBJ whole genome shotgun (WGS) entry which is preliminary data.</text>
</comment>
<accession>A0A6V7VU83</accession>
<dbReference type="SUPFAM" id="SSF46689">
    <property type="entry name" value="Homeodomain-like"/>
    <property type="match status" value="1"/>
</dbReference>